<evidence type="ECO:0000256" key="3">
    <source>
        <dbReference type="ARBA" id="ARBA00022989"/>
    </source>
</evidence>
<dbReference type="VEuPathDB" id="PlasmoDB:AK88_04490"/>
<keyword evidence="8" id="KW-1185">Reference proteome</keyword>
<dbReference type="SUPFAM" id="SSF55781">
    <property type="entry name" value="GAF domain-like"/>
    <property type="match status" value="1"/>
</dbReference>
<organism evidence="7 8">
    <name type="scientific">Plasmodium fragile</name>
    <dbReference type="NCBI Taxonomy" id="5857"/>
    <lineage>
        <taxon>Eukaryota</taxon>
        <taxon>Sar</taxon>
        <taxon>Alveolata</taxon>
        <taxon>Apicomplexa</taxon>
        <taxon>Aconoidasida</taxon>
        <taxon>Haemosporida</taxon>
        <taxon>Plasmodiidae</taxon>
        <taxon>Plasmodium</taxon>
        <taxon>Plasmodium (Plasmodium)</taxon>
    </lineage>
</organism>
<evidence type="ECO:0000256" key="4">
    <source>
        <dbReference type="ARBA" id="ARBA00023136"/>
    </source>
</evidence>
<dbReference type="Pfam" id="PF10507">
    <property type="entry name" value="TMEM65"/>
    <property type="match status" value="1"/>
</dbReference>
<keyword evidence="4 6" id="KW-0472">Membrane</keyword>
<evidence type="ECO:0000256" key="1">
    <source>
        <dbReference type="ARBA" id="ARBA00004141"/>
    </source>
</evidence>
<dbReference type="Gene3D" id="3.30.450.40">
    <property type="match status" value="1"/>
</dbReference>
<dbReference type="OMA" id="EMNIKKH"/>
<feature type="transmembrane region" description="Helical" evidence="6">
    <location>
        <begin position="381"/>
        <end position="399"/>
    </location>
</feature>
<protein>
    <recommendedName>
        <fullName evidence="9">GAF domain-containing protein</fullName>
    </recommendedName>
</protein>
<feature type="compositionally biased region" description="Polar residues" evidence="5">
    <location>
        <begin position="258"/>
        <end position="268"/>
    </location>
</feature>
<feature type="region of interest" description="Disordered" evidence="5">
    <location>
        <begin position="225"/>
        <end position="268"/>
    </location>
</feature>
<dbReference type="GO" id="GO:0005739">
    <property type="term" value="C:mitochondrion"/>
    <property type="evidence" value="ECO:0007669"/>
    <property type="project" value="TreeGrafter"/>
</dbReference>
<feature type="transmembrane region" description="Helical" evidence="6">
    <location>
        <begin position="419"/>
        <end position="445"/>
    </location>
</feature>
<dbReference type="RefSeq" id="XP_012337523.1">
    <property type="nucleotide sequence ID" value="XM_012482100.1"/>
</dbReference>
<dbReference type="InterPro" id="IPR029016">
    <property type="entry name" value="GAF-like_dom_sf"/>
</dbReference>
<name>A0A0D9QGA4_PLAFR</name>
<evidence type="ECO:0000313" key="7">
    <source>
        <dbReference type="EMBL" id="KJP85842.1"/>
    </source>
</evidence>
<proteinExistence type="predicted"/>
<keyword evidence="2 6" id="KW-0812">Transmembrane</keyword>
<sequence length="658" mass="75403">MCVQHISRLSNSNSFFLQQKRRNFIALHNSAINIFLKKSLICNVRFNQHHRHEQFNQLSNFFNLNKNVKYVYSFRSTDRKNAFLQKCFFYLTPKYYLQDHIRTAIRKNQNILFIKKKKRKEHRNYYKYGIVANCKGGNSQPVLQLGDNSEQRTAREQGNQLINQNGQTPRHTHFGNNIPRSRQTQWGWGWRWHTNISLFHTRIIRRRRGPNIRSAHLMGRITKRTRQVETSNKQGIFPSIGKPPPHHQHKTTEAHKYGQSNNEDTYSQEKGASCQINTNDANRNDAKKKHDKVVSKKGDYYNCKEAEKTFEDKSHEKAEMNIKRHDLILVALSGCIPFICFGFVDNSFMIIAGDLFDSTFCVFLGFSTLAAAGLGNLTSDVLGIFIGGYIEKIIVYVGFPRINLTNKQLKMNRTRRYYYIGSAIGIAIGCLLGMIPLLFIDITNWKKKKKKKKKKKNNKIVNVDKSLFHLVSNQLPNFLNSNYAFLFVVDEGARNFYSLVNTDIVRLPLDEDIIGQVYKSGKLINYESGSLMKNFAHSYKSSTQKEGVGQDVHISGGTNGGTKISFPGEAPQGHKENENSLQFLKSQDFYIDKKRIDAHQVIAAPVFGLDESVIAVVVALNAKDKVSFSDKDAQFLSMFCVHISQEMEGAKELPGTLR</sequence>
<comment type="subcellular location">
    <subcellularLocation>
        <location evidence="1">Membrane</location>
        <topology evidence="1">Multi-pass membrane protein</topology>
    </subcellularLocation>
</comment>
<dbReference type="GeneID" id="24269804"/>
<dbReference type="GO" id="GO:0016020">
    <property type="term" value="C:membrane"/>
    <property type="evidence" value="ECO:0007669"/>
    <property type="project" value="UniProtKB-SubCell"/>
</dbReference>
<feature type="transmembrane region" description="Helical" evidence="6">
    <location>
        <begin position="327"/>
        <end position="344"/>
    </location>
</feature>
<dbReference type="PANTHER" id="PTHR21706">
    <property type="entry name" value="TRANSMEMBRANE PROTEIN 65"/>
    <property type="match status" value="1"/>
</dbReference>
<evidence type="ECO:0000256" key="5">
    <source>
        <dbReference type="SAM" id="MobiDB-lite"/>
    </source>
</evidence>
<evidence type="ECO:0000256" key="6">
    <source>
        <dbReference type="SAM" id="Phobius"/>
    </source>
</evidence>
<feature type="transmembrane region" description="Helical" evidence="6">
    <location>
        <begin position="350"/>
        <end position="374"/>
    </location>
</feature>
<evidence type="ECO:0000313" key="8">
    <source>
        <dbReference type="Proteomes" id="UP000054561"/>
    </source>
</evidence>
<evidence type="ECO:0000256" key="2">
    <source>
        <dbReference type="ARBA" id="ARBA00022692"/>
    </source>
</evidence>
<reference evidence="7 8" key="1">
    <citation type="submission" date="2014-03" db="EMBL/GenBank/DDBJ databases">
        <title>The Genome Sequence of Plasmodium fragile nilgiri.</title>
        <authorList>
            <consortium name="The Broad Institute Genomics Platform"/>
            <consortium name="The Broad Institute Genome Sequencing Center for Infectious Disease"/>
            <person name="Neafsey D."/>
            <person name="Duraisingh M."/>
            <person name="Young S.K."/>
            <person name="Zeng Q."/>
            <person name="Gargeya S."/>
            <person name="Abouelleil A."/>
            <person name="Alvarado L."/>
            <person name="Chapman S.B."/>
            <person name="Gainer-Dewar J."/>
            <person name="Goldberg J."/>
            <person name="Griggs A."/>
            <person name="Gujja S."/>
            <person name="Hansen M."/>
            <person name="Howarth C."/>
            <person name="Imamovic A."/>
            <person name="Larimer J."/>
            <person name="Pearson M."/>
            <person name="Poon T.W."/>
            <person name="Priest M."/>
            <person name="Roberts A."/>
            <person name="Saif S."/>
            <person name="Shea T."/>
            <person name="Sykes S."/>
            <person name="Wortman J."/>
            <person name="Nusbaum C."/>
            <person name="Birren B."/>
        </authorList>
    </citation>
    <scope>NUCLEOTIDE SEQUENCE [LARGE SCALE GENOMIC DNA]</scope>
    <source>
        <strain evidence="8">nilgiri</strain>
    </source>
</reference>
<keyword evidence="3 6" id="KW-1133">Transmembrane helix</keyword>
<accession>A0A0D9QGA4</accession>
<dbReference type="InterPro" id="IPR019537">
    <property type="entry name" value="TMEM65"/>
</dbReference>
<dbReference type="PANTHER" id="PTHR21706:SF15">
    <property type="entry name" value="TRANSMEMBRANE PROTEIN 65"/>
    <property type="match status" value="1"/>
</dbReference>
<gene>
    <name evidence="7" type="ORF">AK88_04490</name>
</gene>
<dbReference type="AlphaFoldDB" id="A0A0D9QGA4"/>
<dbReference type="Proteomes" id="UP000054561">
    <property type="component" value="Unassembled WGS sequence"/>
</dbReference>
<dbReference type="OrthoDB" id="430821at2759"/>
<evidence type="ECO:0008006" key="9">
    <source>
        <dbReference type="Google" id="ProtNLM"/>
    </source>
</evidence>
<dbReference type="EMBL" id="KQ001709">
    <property type="protein sequence ID" value="KJP85842.1"/>
    <property type="molecule type" value="Genomic_DNA"/>
</dbReference>